<name>A0ABS4HAS5_9BACI</name>
<organism evidence="2 3">
    <name type="scientific">Virgibacillus litoralis</name>
    <dbReference type="NCBI Taxonomy" id="578221"/>
    <lineage>
        <taxon>Bacteria</taxon>
        <taxon>Bacillati</taxon>
        <taxon>Bacillota</taxon>
        <taxon>Bacilli</taxon>
        <taxon>Bacillales</taxon>
        <taxon>Bacillaceae</taxon>
        <taxon>Virgibacillus</taxon>
    </lineage>
</organism>
<reference evidence="2 3" key="1">
    <citation type="submission" date="2021-03" db="EMBL/GenBank/DDBJ databases">
        <title>Genomic Encyclopedia of Type Strains, Phase IV (KMG-IV): sequencing the most valuable type-strain genomes for metagenomic binning, comparative biology and taxonomic classification.</title>
        <authorList>
            <person name="Goeker M."/>
        </authorList>
    </citation>
    <scope>NUCLEOTIDE SEQUENCE [LARGE SCALE GENOMIC DNA]</scope>
    <source>
        <strain evidence="2 3">DSM 21085</strain>
    </source>
</reference>
<dbReference type="EMBL" id="JAGGKK010000002">
    <property type="protein sequence ID" value="MBP1947552.1"/>
    <property type="molecule type" value="Genomic_DNA"/>
</dbReference>
<keyword evidence="1" id="KW-1133">Transmembrane helix</keyword>
<keyword evidence="1" id="KW-0472">Membrane</keyword>
<feature type="transmembrane region" description="Helical" evidence="1">
    <location>
        <begin position="7"/>
        <end position="24"/>
    </location>
</feature>
<protein>
    <recommendedName>
        <fullName evidence="4">LysM domain-containing protein</fullName>
    </recommendedName>
</protein>
<evidence type="ECO:0000256" key="1">
    <source>
        <dbReference type="SAM" id="Phobius"/>
    </source>
</evidence>
<accession>A0ABS4HAS5</accession>
<evidence type="ECO:0008006" key="4">
    <source>
        <dbReference type="Google" id="ProtNLM"/>
    </source>
</evidence>
<comment type="caution">
    <text evidence="2">The sequence shown here is derived from an EMBL/GenBank/DDBJ whole genome shotgun (WGS) entry which is preliminary data.</text>
</comment>
<evidence type="ECO:0000313" key="2">
    <source>
        <dbReference type="EMBL" id="MBP1947552.1"/>
    </source>
</evidence>
<proteinExistence type="predicted"/>
<dbReference type="RefSeq" id="WP_209479183.1">
    <property type="nucleotide sequence ID" value="NZ_JAGGKK010000002.1"/>
</dbReference>
<sequence>MNNFFKTIIYILIALFVISIYKDLSIGTTLTSINRNKQPQEEYVTNTKNISAMEVKVNQGDTLLTIVEKINPQLTNNLDVTKIVSDFKALNPTVDPKQLQPNEFYSFPIYEREADT</sequence>
<keyword evidence="3" id="KW-1185">Reference proteome</keyword>
<evidence type="ECO:0000313" key="3">
    <source>
        <dbReference type="Proteomes" id="UP001519328"/>
    </source>
</evidence>
<gene>
    <name evidence="2" type="ORF">J2Z82_000478</name>
</gene>
<dbReference type="Proteomes" id="UP001519328">
    <property type="component" value="Unassembled WGS sequence"/>
</dbReference>
<keyword evidence="1" id="KW-0812">Transmembrane</keyword>